<proteinExistence type="predicted"/>
<organism evidence="4 5">
    <name type="scientific">Vitis vinifera</name>
    <name type="common">Grape</name>
    <dbReference type="NCBI Taxonomy" id="29760"/>
    <lineage>
        <taxon>Eukaryota</taxon>
        <taxon>Viridiplantae</taxon>
        <taxon>Streptophyta</taxon>
        <taxon>Embryophyta</taxon>
        <taxon>Tracheophyta</taxon>
        <taxon>Spermatophyta</taxon>
        <taxon>Magnoliopsida</taxon>
        <taxon>eudicotyledons</taxon>
        <taxon>Gunneridae</taxon>
        <taxon>Pentapetalae</taxon>
        <taxon>rosids</taxon>
        <taxon>Vitales</taxon>
        <taxon>Vitaceae</taxon>
        <taxon>Viteae</taxon>
        <taxon>Vitis</taxon>
    </lineage>
</organism>
<dbReference type="InterPro" id="IPR025724">
    <property type="entry name" value="GAG-pre-integrase_dom"/>
</dbReference>
<dbReference type="EMBL" id="QGNW01000867">
    <property type="protein sequence ID" value="RVW60251.1"/>
    <property type="molecule type" value="Genomic_DNA"/>
</dbReference>
<dbReference type="GO" id="GO:0008270">
    <property type="term" value="F:zinc ion binding"/>
    <property type="evidence" value="ECO:0007669"/>
    <property type="project" value="UniProtKB-KW"/>
</dbReference>
<evidence type="ECO:0000256" key="2">
    <source>
        <dbReference type="SAM" id="MobiDB-lite"/>
    </source>
</evidence>
<dbReference type="InterPro" id="IPR001878">
    <property type="entry name" value="Znf_CCHC"/>
</dbReference>
<protein>
    <submittedName>
        <fullName evidence="4">Retrovirus-related Pol polyprotein from transposon TNT 1-94</fullName>
    </submittedName>
</protein>
<keyword evidence="1" id="KW-0479">Metal-binding</keyword>
<evidence type="ECO:0000313" key="4">
    <source>
        <dbReference type="EMBL" id="RVW60251.1"/>
    </source>
</evidence>
<dbReference type="Proteomes" id="UP000288805">
    <property type="component" value="Unassembled WGS sequence"/>
</dbReference>
<dbReference type="PANTHER" id="PTHR11439:SF517">
    <property type="entry name" value="CYSTEINE-RICH RLK (RECEPTOR-LIKE PROTEIN KINASE) 8"/>
    <property type="match status" value="1"/>
</dbReference>
<dbReference type="CDD" id="cd09272">
    <property type="entry name" value="RNase_HI_RT_Ty1"/>
    <property type="match status" value="1"/>
</dbReference>
<name>A0A438FJV0_VITVI</name>
<evidence type="ECO:0000259" key="3">
    <source>
        <dbReference type="PROSITE" id="PS50158"/>
    </source>
</evidence>
<feature type="compositionally biased region" description="Basic and acidic residues" evidence="2">
    <location>
        <begin position="228"/>
        <end position="245"/>
    </location>
</feature>
<dbReference type="Pfam" id="PF14223">
    <property type="entry name" value="Retrotran_gag_2"/>
    <property type="match status" value="1"/>
</dbReference>
<gene>
    <name evidence="4" type="primary">POLX_3929</name>
    <name evidence="4" type="ORF">CK203_097088</name>
</gene>
<keyword evidence="1" id="KW-0862">Zinc</keyword>
<dbReference type="GO" id="GO:0003676">
    <property type="term" value="F:nucleic acid binding"/>
    <property type="evidence" value="ECO:0007669"/>
    <property type="project" value="InterPro"/>
</dbReference>
<dbReference type="PROSITE" id="PS50158">
    <property type="entry name" value="ZF_CCHC"/>
    <property type="match status" value="1"/>
</dbReference>
<dbReference type="AlphaFoldDB" id="A0A438FJV0"/>
<sequence>MEIANVNSASSGESSQFEQVANVHSVLESEVAPIPPISGPVTSGLLGDHQRKDNQGLLCSVRMGKSLSNVSLGFITTSLLKIAAEENNGSETFVQPAIPRFDGHYDHWNMLMENFLRSKEYWHVVSEGIMEPTDNATMTQAQRTELDGQRLKDLKAKNYLFQAIDRSILETILCKDTSKQIWDSMKKKYQRKFNQQEKEEQALKASTKNHLATRGDRGRGRSRGRGRGNYDHGNQHQHQRQDNRFQGRGQGGNYSTTYKSRSIDKSNVECYRCHRYGHYKSECRTNMNKQGEERTNFAEKEEEVSLLMACHANQGTHSNLWLNCSSQHDYKSDVPVYLDNTTQNCFSAKLMDEGWLWHFRYGHLNFGGLKTLQQKNMVTRLLLIQTPSQICEECVVGKQHRYQFPKGKSWRANKVLELVHSDICGPINPTSNGVSGNGMTTLPNSKYKLILMVKMKKKDNNPYNNEFQQLKFHQMKLQLLLKLHQQHQNLMNRLKQQLVQVLIVFESSQHGCQIMSAVKESKWRKAMDAKIAAIERNDTWELSEIPKGHKTIGVKWVYKTKLKENGEVDKYKARLVAKGYKQEFGVDYKEVFAPLQGMIQSDWFQMKDCNPVSTPTQFGLKLNKDHGGKKVDNIIYKQIVGSLMYLTATRPDIMHSVSLISRYMENPTELHFLAAKRICHYLQGTKDLGCSTRRVKGAVSWSSKKQPIVTLSTTEAEFVAATTCACQAIWLRKILEELHLKQVGATTIFCDNNSTIKLSKIPCYMEEASILT</sequence>
<feature type="domain" description="CCHC-type" evidence="3">
    <location>
        <begin position="270"/>
        <end position="284"/>
    </location>
</feature>
<dbReference type="PANTHER" id="PTHR11439">
    <property type="entry name" value="GAG-POL-RELATED RETROTRANSPOSON"/>
    <property type="match status" value="1"/>
</dbReference>
<comment type="caution">
    <text evidence="4">The sequence shown here is derived from an EMBL/GenBank/DDBJ whole genome shotgun (WGS) entry which is preliminary data.</text>
</comment>
<evidence type="ECO:0000256" key="1">
    <source>
        <dbReference type="PROSITE-ProRule" id="PRU00047"/>
    </source>
</evidence>
<accession>A0A438FJV0</accession>
<dbReference type="InterPro" id="IPR013103">
    <property type="entry name" value="RVT_2"/>
</dbReference>
<feature type="region of interest" description="Disordered" evidence="2">
    <location>
        <begin position="193"/>
        <end position="260"/>
    </location>
</feature>
<dbReference type="Pfam" id="PF13976">
    <property type="entry name" value="gag_pre-integrs"/>
    <property type="match status" value="1"/>
</dbReference>
<dbReference type="InterPro" id="IPR036875">
    <property type="entry name" value="Znf_CCHC_sf"/>
</dbReference>
<dbReference type="Pfam" id="PF07727">
    <property type="entry name" value="RVT_2"/>
    <property type="match status" value="1"/>
</dbReference>
<dbReference type="SUPFAM" id="SSF57756">
    <property type="entry name" value="Retrovirus zinc finger-like domains"/>
    <property type="match status" value="1"/>
</dbReference>
<reference evidence="4 5" key="1">
    <citation type="journal article" date="2018" name="PLoS Genet.">
        <title>Population sequencing reveals clonal diversity and ancestral inbreeding in the grapevine cultivar Chardonnay.</title>
        <authorList>
            <person name="Roach M.J."/>
            <person name="Johnson D.L."/>
            <person name="Bohlmann J."/>
            <person name="van Vuuren H.J."/>
            <person name="Jones S.J."/>
            <person name="Pretorius I.S."/>
            <person name="Schmidt S.A."/>
            <person name="Borneman A.R."/>
        </authorList>
    </citation>
    <scope>NUCLEOTIDE SEQUENCE [LARGE SCALE GENOMIC DNA]</scope>
    <source>
        <strain evidence="5">cv. Chardonnay</strain>
        <tissue evidence="4">Leaf</tissue>
    </source>
</reference>
<keyword evidence="1" id="KW-0863">Zinc-finger</keyword>
<evidence type="ECO:0000313" key="5">
    <source>
        <dbReference type="Proteomes" id="UP000288805"/>
    </source>
</evidence>